<dbReference type="Pfam" id="PF13410">
    <property type="entry name" value="GST_C_2"/>
    <property type="match status" value="1"/>
</dbReference>
<feature type="site" description="Lowers pKa of active site Cys" evidence="3">
    <location>
        <position position="300"/>
    </location>
</feature>
<dbReference type="AlphaFoldDB" id="A0A8H7MCQ9"/>
<evidence type="ECO:0000256" key="1">
    <source>
        <dbReference type="PIRSR" id="PIRSR015753-1"/>
    </source>
</evidence>
<evidence type="ECO:0000256" key="2">
    <source>
        <dbReference type="PIRSR" id="PIRSR015753-2"/>
    </source>
</evidence>
<reference evidence="6" key="2">
    <citation type="submission" date="2020-09" db="EMBL/GenBank/DDBJ databases">
        <title>Reference genome assembly for Australian Ascochyta lentis isolate Al4.</title>
        <authorList>
            <person name="Lee R.C."/>
            <person name="Farfan-Caceres L.M."/>
            <person name="Debler J.W."/>
            <person name="Williams A.H."/>
            <person name="Henares B.M."/>
        </authorList>
    </citation>
    <scope>NUCLEOTIDE SEQUENCE</scope>
    <source>
        <strain evidence="6">Al4</strain>
    </source>
</reference>
<evidence type="ECO:0008006" key="8">
    <source>
        <dbReference type="Google" id="ProtNLM"/>
    </source>
</evidence>
<feature type="domain" description="GST N-terminal" evidence="4">
    <location>
        <begin position="39"/>
        <end position="149"/>
    </location>
</feature>
<evidence type="ECO:0000256" key="3">
    <source>
        <dbReference type="PIRSR" id="PIRSR015753-3"/>
    </source>
</evidence>
<dbReference type="InterPro" id="IPR047047">
    <property type="entry name" value="GST_Omega-like_C"/>
</dbReference>
<protein>
    <recommendedName>
        <fullName evidence="8">GST C-terminal domain-containing protein</fullName>
    </recommendedName>
</protein>
<dbReference type="PIRSF" id="PIRSF015753">
    <property type="entry name" value="GST"/>
    <property type="match status" value="1"/>
</dbReference>
<feature type="active site" description="Nucleophile" evidence="1">
    <location>
        <position position="49"/>
    </location>
</feature>
<feature type="binding site" evidence="2">
    <location>
        <begin position="115"/>
        <end position="118"/>
    </location>
    <ligand>
        <name>glutathione</name>
        <dbReference type="ChEBI" id="CHEBI:57925"/>
    </ligand>
</feature>
<keyword evidence="7" id="KW-1185">Reference proteome</keyword>
<dbReference type="PANTHER" id="PTHR32419:SF25">
    <property type="entry name" value="GLUTATHIONE S-TRANSFERASE (EUROFUNG)"/>
    <property type="match status" value="1"/>
</dbReference>
<sequence length="321" mass="36865">MTATKFFSSQPLYPRNPCGGVLSKFRNTIPSEQYPAEKDRYVLYINTVCPWAHRAVIVRTLKGLEDIIKVVEVDARDTIHGWYFSGHRGPGCDPTYGFRWLKELYLKADPSYTGRVTIPVLWDNQSGTIVNNESADIMRILINAFDRLLPPEKREANKGHAALVPEHLRSEIDELNSWVYDTVNNGVYKIGFATSQAMYDEHVTKLFQSLDRLETHLSEPNHQPYLFGQHITEADIRLYTTLIRFDVAYYPLFKCNIKMIRLDYPQLHAWLRRLYWHRGPETAYGAFNKSTQFHVIKHGYAAVTVGNGVVPAGPVPHIMPL</sequence>
<dbReference type="PROSITE" id="PS50404">
    <property type="entry name" value="GST_NTER"/>
    <property type="match status" value="1"/>
</dbReference>
<evidence type="ECO:0000313" key="7">
    <source>
        <dbReference type="Proteomes" id="UP000651452"/>
    </source>
</evidence>
<dbReference type="SUPFAM" id="SSF52833">
    <property type="entry name" value="Thioredoxin-like"/>
    <property type="match status" value="1"/>
</dbReference>
<dbReference type="CDD" id="cd03190">
    <property type="entry name" value="GST_C_Omega_like"/>
    <property type="match status" value="1"/>
</dbReference>
<dbReference type="InterPro" id="IPR036282">
    <property type="entry name" value="Glutathione-S-Trfase_C_sf"/>
</dbReference>
<organism evidence="6 7">
    <name type="scientific">Ascochyta lentis</name>
    <dbReference type="NCBI Taxonomy" id="205686"/>
    <lineage>
        <taxon>Eukaryota</taxon>
        <taxon>Fungi</taxon>
        <taxon>Dikarya</taxon>
        <taxon>Ascomycota</taxon>
        <taxon>Pezizomycotina</taxon>
        <taxon>Dothideomycetes</taxon>
        <taxon>Pleosporomycetidae</taxon>
        <taxon>Pleosporales</taxon>
        <taxon>Pleosporineae</taxon>
        <taxon>Didymellaceae</taxon>
        <taxon>Ascochyta</taxon>
    </lineage>
</organism>
<evidence type="ECO:0000259" key="4">
    <source>
        <dbReference type="PROSITE" id="PS50404"/>
    </source>
</evidence>
<feature type="active site" description="Proton donor/acceptor" evidence="1">
    <location>
        <position position="188"/>
    </location>
</feature>
<gene>
    <name evidence="6" type="ORF">EKO04_007090</name>
</gene>
<dbReference type="InterPro" id="IPR004045">
    <property type="entry name" value="Glutathione_S-Trfase_N"/>
</dbReference>
<evidence type="ECO:0000313" key="6">
    <source>
        <dbReference type="EMBL" id="KAF9694911.1"/>
    </source>
</evidence>
<dbReference type="GO" id="GO:0004364">
    <property type="term" value="F:glutathione transferase activity"/>
    <property type="evidence" value="ECO:0007669"/>
    <property type="project" value="InterPro"/>
</dbReference>
<feature type="binding site" evidence="2">
    <location>
        <begin position="133"/>
        <end position="134"/>
    </location>
    <ligand>
        <name>glutathione</name>
        <dbReference type="ChEBI" id="CHEBI:57925"/>
    </ligand>
</feature>
<dbReference type="EMBL" id="RZGK01000012">
    <property type="protein sequence ID" value="KAF9694911.1"/>
    <property type="molecule type" value="Genomic_DNA"/>
</dbReference>
<dbReference type="Gene3D" id="1.20.1050.10">
    <property type="match status" value="1"/>
</dbReference>
<dbReference type="SFLD" id="SFLDG01206">
    <property type="entry name" value="Xi.1"/>
    <property type="match status" value="1"/>
</dbReference>
<dbReference type="InterPro" id="IPR036249">
    <property type="entry name" value="Thioredoxin-like_sf"/>
</dbReference>
<dbReference type="GO" id="GO:0005737">
    <property type="term" value="C:cytoplasm"/>
    <property type="evidence" value="ECO:0007669"/>
    <property type="project" value="TreeGrafter"/>
</dbReference>
<dbReference type="Proteomes" id="UP000651452">
    <property type="component" value="Unassembled WGS sequence"/>
</dbReference>
<feature type="site" description="Lowers pKa of active site Cys" evidence="3">
    <location>
        <position position="249"/>
    </location>
</feature>
<feature type="domain" description="GST C-terminal" evidence="5">
    <location>
        <begin position="165"/>
        <end position="293"/>
    </location>
</feature>
<dbReference type="SUPFAM" id="SSF47616">
    <property type="entry name" value="GST C-terminal domain-like"/>
    <property type="match status" value="1"/>
</dbReference>
<dbReference type="Gene3D" id="3.40.30.10">
    <property type="entry name" value="Glutaredoxin"/>
    <property type="match status" value="1"/>
</dbReference>
<evidence type="ECO:0000259" key="5">
    <source>
        <dbReference type="PROSITE" id="PS50405"/>
    </source>
</evidence>
<reference evidence="6" key="1">
    <citation type="submission" date="2018-12" db="EMBL/GenBank/DDBJ databases">
        <authorList>
            <person name="Syme R.A."/>
            <person name="Farfan-Caceres L."/>
            <person name="Lichtenzveig J."/>
        </authorList>
    </citation>
    <scope>NUCLEOTIDE SEQUENCE</scope>
    <source>
        <strain evidence="6">Al4</strain>
    </source>
</reference>
<proteinExistence type="predicted"/>
<dbReference type="PANTHER" id="PTHR32419">
    <property type="entry name" value="GLUTATHIONYL-HYDROQUINONE REDUCTASE"/>
    <property type="match status" value="1"/>
</dbReference>
<dbReference type="OrthoDB" id="2309723at2759"/>
<dbReference type="PROSITE" id="PS50405">
    <property type="entry name" value="GST_CTER"/>
    <property type="match status" value="1"/>
</dbReference>
<dbReference type="Pfam" id="PF13409">
    <property type="entry name" value="GST_N_2"/>
    <property type="match status" value="1"/>
</dbReference>
<accession>A0A8H7MCQ9</accession>
<name>A0A8H7MCQ9_9PLEO</name>
<comment type="caution">
    <text evidence="6">The sequence shown here is derived from an EMBL/GenBank/DDBJ whole genome shotgun (WGS) entry which is preliminary data.</text>
</comment>
<dbReference type="InterPro" id="IPR010987">
    <property type="entry name" value="Glutathione-S-Trfase_C-like"/>
</dbReference>
<dbReference type="InterPro" id="IPR016639">
    <property type="entry name" value="GST_Omega/GSH"/>
</dbReference>
<dbReference type="SFLD" id="SFLDG01148">
    <property type="entry name" value="Xi_(cytGST)"/>
    <property type="match status" value="1"/>
</dbReference>
<dbReference type="InterPro" id="IPR040079">
    <property type="entry name" value="Glutathione_S-Trfase"/>
</dbReference>
<feature type="binding site" evidence="2">
    <location>
        <position position="82"/>
    </location>
    <ligand>
        <name>glutathione</name>
        <dbReference type="ChEBI" id="CHEBI:57925"/>
    </ligand>
</feature>
<dbReference type="SFLD" id="SFLDS00019">
    <property type="entry name" value="Glutathione_Transferase_(cytos"/>
    <property type="match status" value="1"/>
</dbReference>